<dbReference type="AlphaFoldDB" id="A0A847R6H8"/>
<evidence type="ECO:0000259" key="2">
    <source>
        <dbReference type="PROSITE" id="PS50093"/>
    </source>
</evidence>
<comment type="caution">
    <text evidence="3">The sequence shown here is derived from an EMBL/GenBank/DDBJ whole genome shotgun (WGS) entry which is preliminary data.</text>
</comment>
<sequence>MKYKLLPVTLLAVLLAGSCSKSDDTPSTKPDVSVNVPPGGVTTANMKLVRVSATVKNESASTSFLWKLGNDTIATTKELVYAFPKEGDYTLTFVAKNSVGEQSVNVPVKVTAGKYVNGVARVFDYFPAPGQFVHDLPKWEAGDDQAKMTAKAEESLKNGTMIHLGGFGGYVVMGFDHTIVNVPDSFSFTVLGNAFANWSEAGIIEVAYDANGNGLPDDPWYEIAGSEYKSPKTIHNYSITYFKPDENKTKTPNKDYAYLTDTTYIRWKDNQGKSGYLSRNQFHAQPYYPQWKGDSITFTGTRLTDEGVKDQSGKGSFYVSMAFPFGYADNWANSNPDARIKISWAVDKNGNTVRLPGVDFIRVYTGVRAEGGWLGEISTEVTGVTDLNL</sequence>
<dbReference type="SMART" id="SM00089">
    <property type="entry name" value="PKD"/>
    <property type="match status" value="1"/>
</dbReference>
<dbReference type="PROSITE" id="PS51257">
    <property type="entry name" value="PROKAR_LIPOPROTEIN"/>
    <property type="match status" value="1"/>
</dbReference>
<name>A0A847R6H8_9BACT</name>
<evidence type="ECO:0000313" key="4">
    <source>
        <dbReference type="Proteomes" id="UP000570474"/>
    </source>
</evidence>
<dbReference type="PROSITE" id="PS50093">
    <property type="entry name" value="PKD"/>
    <property type="match status" value="1"/>
</dbReference>
<dbReference type="InterPro" id="IPR022409">
    <property type="entry name" value="PKD/Chitinase_dom"/>
</dbReference>
<feature type="signal peptide" evidence="1">
    <location>
        <begin position="1"/>
        <end position="21"/>
    </location>
</feature>
<dbReference type="CDD" id="cd00146">
    <property type="entry name" value="PKD"/>
    <property type="match status" value="1"/>
</dbReference>
<dbReference type="InterPro" id="IPR013783">
    <property type="entry name" value="Ig-like_fold"/>
</dbReference>
<keyword evidence="1" id="KW-0732">Signal</keyword>
<evidence type="ECO:0000256" key="1">
    <source>
        <dbReference type="SAM" id="SignalP"/>
    </source>
</evidence>
<protein>
    <submittedName>
        <fullName evidence="3">Cell surface protein</fullName>
    </submittedName>
</protein>
<reference evidence="3 4" key="1">
    <citation type="submission" date="2020-04" db="EMBL/GenBank/DDBJ databases">
        <authorList>
            <person name="Yin C."/>
        </authorList>
    </citation>
    <scope>NUCLEOTIDE SEQUENCE [LARGE SCALE GENOMIC DNA]</scope>
    <source>
        <strain evidence="3 4">Ae27</strain>
    </source>
</reference>
<proteinExistence type="predicted"/>
<gene>
    <name evidence="3" type="ORF">HGH92_00300</name>
</gene>
<dbReference type="Pfam" id="PF00801">
    <property type="entry name" value="PKD"/>
    <property type="match status" value="1"/>
</dbReference>
<dbReference type="InterPro" id="IPR000601">
    <property type="entry name" value="PKD_dom"/>
</dbReference>
<dbReference type="Gene3D" id="2.60.40.10">
    <property type="entry name" value="Immunoglobulins"/>
    <property type="match status" value="1"/>
</dbReference>
<dbReference type="InterPro" id="IPR035986">
    <property type="entry name" value="PKD_dom_sf"/>
</dbReference>
<feature type="chain" id="PRO_5032791967" evidence="1">
    <location>
        <begin position="22"/>
        <end position="389"/>
    </location>
</feature>
<accession>A0A847R6H8</accession>
<dbReference type="Proteomes" id="UP000570474">
    <property type="component" value="Unassembled WGS sequence"/>
</dbReference>
<dbReference type="EMBL" id="JABAIA010000001">
    <property type="protein sequence ID" value="NLR62729.1"/>
    <property type="molecule type" value="Genomic_DNA"/>
</dbReference>
<organism evidence="3 4">
    <name type="scientific">Chitinophaga varians</name>
    <dbReference type="NCBI Taxonomy" id="2202339"/>
    <lineage>
        <taxon>Bacteria</taxon>
        <taxon>Pseudomonadati</taxon>
        <taxon>Bacteroidota</taxon>
        <taxon>Chitinophagia</taxon>
        <taxon>Chitinophagales</taxon>
        <taxon>Chitinophagaceae</taxon>
        <taxon>Chitinophaga</taxon>
    </lineage>
</organism>
<dbReference type="SUPFAM" id="SSF49299">
    <property type="entry name" value="PKD domain"/>
    <property type="match status" value="1"/>
</dbReference>
<evidence type="ECO:0000313" key="3">
    <source>
        <dbReference type="EMBL" id="NLR62729.1"/>
    </source>
</evidence>
<dbReference type="RefSeq" id="WP_168868782.1">
    <property type="nucleotide sequence ID" value="NZ_JABAIA010000001.1"/>
</dbReference>
<feature type="domain" description="PKD" evidence="2">
    <location>
        <begin position="62"/>
        <end position="112"/>
    </location>
</feature>
<keyword evidence="4" id="KW-1185">Reference proteome</keyword>